<name>A0A645DBI6_9ZZZZ</name>
<dbReference type="AlphaFoldDB" id="A0A645DBI6"/>
<feature type="domain" description="Radical SAM core" evidence="2">
    <location>
        <begin position="1"/>
        <end position="118"/>
    </location>
</feature>
<evidence type="ECO:0000313" key="3">
    <source>
        <dbReference type="EMBL" id="MPM86830.1"/>
    </source>
</evidence>
<organism evidence="3">
    <name type="scientific">bioreactor metagenome</name>
    <dbReference type="NCBI Taxonomy" id="1076179"/>
    <lineage>
        <taxon>unclassified sequences</taxon>
        <taxon>metagenomes</taxon>
        <taxon>ecological metagenomes</taxon>
    </lineage>
</organism>
<dbReference type="PANTHER" id="PTHR11918">
    <property type="entry name" value="RADICAL SAM PROTEINS"/>
    <property type="match status" value="1"/>
</dbReference>
<protein>
    <submittedName>
        <fullName evidence="3">Threonylcarbamoyladenosine tRNA methylthiotransferase MtaB</fullName>
        <ecNumber evidence="3">2.8.4.5</ecNumber>
    </submittedName>
</protein>
<dbReference type="GO" id="GO:0051536">
    <property type="term" value="F:iron-sulfur cluster binding"/>
    <property type="evidence" value="ECO:0007669"/>
    <property type="project" value="InterPro"/>
</dbReference>
<dbReference type="PROSITE" id="PS51918">
    <property type="entry name" value="RADICAL_SAM"/>
    <property type="match status" value="1"/>
</dbReference>
<dbReference type="Pfam" id="PF04055">
    <property type="entry name" value="Radical_SAM"/>
    <property type="match status" value="1"/>
</dbReference>
<proteinExistence type="predicted"/>
<dbReference type="InterPro" id="IPR023404">
    <property type="entry name" value="rSAM_horseshoe"/>
</dbReference>
<dbReference type="InterPro" id="IPR007197">
    <property type="entry name" value="rSAM"/>
</dbReference>
<dbReference type="PANTHER" id="PTHR11918:SF45">
    <property type="entry name" value="THREONYLCARBAMOYLADENOSINE TRNA METHYLTHIOTRANSFERASE"/>
    <property type="match status" value="1"/>
</dbReference>
<evidence type="ECO:0000256" key="1">
    <source>
        <dbReference type="ARBA" id="ARBA00022679"/>
    </source>
</evidence>
<dbReference type="EC" id="2.8.4.5" evidence="3"/>
<reference evidence="3" key="1">
    <citation type="submission" date="2019-08" db="EMBL/GenBank/DDBJ databases">
        <authorList>
            <person name="Kucharzyk K."/>
            <person name="Murdoch R.W."/>
            <person name="Higgins S."/>
            <person name="Loffler F."/>
        </authorList>
    </citation>
    <scope>NUCLEOTIDE SEQUENCE</scope>
</reference>
<keyword evidence="1 3" id="KW-0808">Transferase</keyword>
<dbReference type="EMBL" id="VSSQ01034776">
    <property type="protein sequence ID" value="MPM86830.1"/>
    <property type="molecule type" value="Genomic_DNA"/>
</dbReference>
<comment type="caution">
    <text evidence="3">The sequence shown here is derived from an EMBL/GenBank/DDBJ whole genome shotgun (WGS) entry which is preliminary data.</text>
</comment>
<gene>
    <name evidence="3" type="primary">mtaB_29</name>
    <name evidence="3" type="ORF">SDC9_133922</name>
</gene>
<evidence type="ECO:0000259" key="2">
    <source>
        <dbReference type="PROSITE" id="PS51918"/>
    </source>
</evidence>
<dbReference type="SUPFAM" id="SSF102114">
    <property type="entry name" value="Radical SAM enzymes"/>
    <property type="match status" value="1"/>
</dbReference>
<dbReference type="InterPro" id="IPR058240">
    <property type="entry name" value="rSAM_sf"/>
</dbReference>
<accession>A0A645DBI6</accession>
<dbReference type="GO" id="GO:0035598">
    <property type="term" value="F:tRNA (N(6)-L-threonylcarbamoyladenosine(37)-C(2))-methylthiotransferase activity"/>
    <property type="evidence" value="ECO:0007669"/>
    <property type="project" value="UniProtKB-EC"/>
</dbReference>
<dbReference type="Gene3D" id="3.80.30.20">
    <property type="entry name" value="tm_1862 like domain"/>
    <property type="match status" value="1"/>
</dbReference>
<sequence length="182" mass="21305">MCPHFHLSLQSGCDTTLKRMNRHYTAEDYKVVVENLRRYMPDVSITTDIIVGFPGESEKEFNETYDFLSGIKLSKMHIFKYSPRTGTKAAEMDFQVDGNIKEQRSNKLIELNSKNEKEFMEKFLNREMDVLYEEEVKGREKYYIGYTPNYIKVITHSEEDLKGRILSTKLMSAESENMIGEI</sequence>